<name>A0A420WD90_9PROT</name>
<dbReference type="InterPro" id="IPR003439">
    <property type="entry name" value="ABC_transporter-like_ATP-bd"/>
</dbReference>
<dbReference type="InParanoid" id="A0A420WD90"/>
<dbReference type="InterPro" id="IPR003593">
    <property type="entry name" value="AAA+_ATPase"/>
</dbReference>
<dbReference type="Pfam" id="PF00005">
    <property type="entry name" value="ABC_tran"/>
    <property type="match status" value="1"/>
</dbReference>
<evidence type="ECO:0000259" key="7">
    <source>
        <dbReference type="PROSITE" id="PS50893"/>
    </source>
</evidence>
<dbReference type="InterPro" id="IPR027417">
    <property type="entry name" value="P-loop_NTPase"/>
</dbReference>
<proteinExistence type="inferred from homology"/>
<comment type="caution">
    <text evidence="8">The sequence shown here is derived from an EMBL/GenBank/DDBJ whole genome shotgun (WGS) entry which is preliminary data.</text>
</comment>
<feature type="domain" description="ABC transporter" evidence="7">
    <location>
        <begin position="3"/>
        <end position="232"/>
    </location>
</feature>
<comment type="similarity">
    <text evidence="1">Belongs to the ABC transporter superfamily.</text>
</comment>
<keyword evidence="2" id="KW-0813">Transport</keyword>
<organism evidence="8 9">
    <name type="scientific">Litorimonas taeanensis</name>
    <dbReference type="NCBI Taxonomy" id="568099"/>
    <lineage>
        <taxon>Bacteria</taxon>
        <taxon>Pseudomonadati</taxon>
        <taxon>Pseudomonadota</taxon>
        <taxon>Alphaproteobacteria</taxon>
        <taxon>Maricaulales</taxon>
        <taxon>Robiginitomaculaceae</taxon>
    </lineage>
</organism>
<evidence type="ECO:0000313" key="9">
    <source>
        <dbReference type="Proteomes" id="UP000282211"/>
    </source>
</evidence>
<dbReference type="AlphaFoldDB" id="A0A420WD90"/>
<dbReference type="RefSeq" id="WP_121100894.1">
    <property type="nucleotide sequence ID" value="NZ_RBII01000002.1"/>
</dbReference>
<evidence type="ECO:0000256" key="1">
    <source>
        <dbReference type="ARBA" id="ARBA00005417"/>
    </source>
</evidence>
<evidence type="ECO:0000256" key="3">
    <source>
        <dbReference type="ARBA" id="ARBA00022741"/>
    </source>
</evidence>
<dbReference type="GO" id="GO:0016887">
    <property type="term" value="F:ATP hydrolysis activity"/>
    <property type="evidence" value="ECO:0007669"/>
    <property type="project" value="InterPro"/>
</dbReference>
<dbReference type="SMART" id="SM00382">
    <property type="entry name" value="AAA"/>
    <property type="match status" value="1"/>
</dbReference>
<protein>
    <submittedName>
        <fullName evidence="8">Iron complex transport system ATP-binding protein</fullName>
    </submittedName>
</protein>
<evidence type="ECO:0000256" key="4">
    <source>
        <dbReference type="ARBA" id="ARBA00022840"/>
    </source>
</evidence>
<dbReference type="Gene3D" id="3.40.50.300">
    <property type="entry name" value="P-loop containing nucleotide triphosphate hydrolases"/>
    <property type="match status" value="1"/>
</dbReference>
<dbReference type="Proteomes" id="UP000282211">
    <property type="component" value="Unassembled WGS sequence"/>
</dbReference>
<dbReference type="PANTHER" id="PTHR42794:SF1">
    <property type="entry name" value="HEMIN IMPORT ATP-BINDING PROTEIN HMUV"/>
    <property type="match status" value="1"/>
</dbReference>
<dbReference type="PROSITE" id="PS50893">
    <property type="entry name" value="ABC_TRANSPORTER_2"/>
    <property type="match status" value="1"/>
</dbReference>
<dbReference type="PROSITE" id="PS00211">
    <property type="entry name" value="ABC_TRANSPORTER_1"/>
    <property type="match status" value="1"/>
</dbReference>
<dbReference type="SUPFAM" id="SSF52540">
    <property type="entry name" value="P-loop containing nucleoside triphosphate hydrolases"/>
    <property type="match status" value="1"/>
</dbReference>
<dbReference type="FunCoup" id="A0A420WD90">
    <property type="interactions" value="316"/>
</dbReference>
<dbReference type="EMBL" id="RBII01000002">
    <property type="protein sequence ID" value="RKQ68989.1"/>
    <property type="molecule type" value="Genomic_DNA"/>
</dbReference>
<evidence type="ECO:0000256" key="5">
    <source>
        <dbReference type="ARBA" id="ARBA00022967"/>
    </source>
</evidence>
<accession>A0A420WD90</accession>
<keyword evidence="4 8" id="KW-0067">ATP-binding</keyword>
<gene>
    <name evidence="8" type="ORF">DES40_1765</name>
</gene>
<keyword evidence="9" id="KW-1185">Reference proteome</keyword>
<dbReference type="CDD" id="cd03214">
    <property type="entry name" value="ABC_Iron-Siderophores_B12_Hemin"/>
    <property type="match status" value="1"/>
</dbReference>
<comment type="function">
    <text evidence="6">Part of the ABC transporter complex HmuTUV involved in hemin import. Responsible for energy coupling to the transport system.</text>
</comment>
<keyword evidence="3" id="KW-0547">Nucleotide-binding</keyword>
<dbReference type="InterPro" id="IPR017871">
    <property type="entry name" value="ABC_transporter-like_CS"/>
</dbReference>
<evidence type="ECO:0000256" key="6">
    <source>
        <dbReference type="ARBA" id="ARBA00037066"/>
    </source>
</evidence>
<evidence type="ECO:0000313" key="8">
    <source>
        <dbReference type="EMBL" id="RKQ68989.1"/>
    </source>
</evidence>
<reference evidence="8 9" key="1">
    <citation type="submission" date="2018-10" db="EMBL/GenBank/DDBJ databases">
        <title>Genomic Encyclopedia of Type Strains, Phase IV (KMG-IV): sequencing the most valuable type-strain genomes for metagenomic binning, comparative biology and taxonomic classification.</title>
        <authorList>
            <person name="Goeker M."/>
        </authorList>
    </citation>
    <scope>NUCLEOTIDE SEQUENCE [LARGE SCALE GENOMIC DNA]</scope>
    <source>
        <strain evidence="8 9">DSM 22008</strain>
    </source>
</reference>
<dbReference type="GO" id="GO:0005524">
    <property type="term" value="F:ATP binding"/>
    <property type="evidence" value="ECO:0007669"/>
    <property type="project" value="UniProtKB-KW"/>
</dbReference>
<keyword evidence="5" id="KW-1278">Translocase</keyword>
<dbReference type="PANTHER" id="PTHR42794">
    <property type="entry name" value="HEMIN IMPORT ATP-BINDING PROTEIN HMUV"/>
    <property type="match status" value="1"/>
</dbReference>
<dbReference type="FunFam" id="3.40.50.300:FF:000134">
    <property type="entry name" value="Iron-enterobactin ABC transporter ATP-binding protein"/>
    <property type="match status" value="1"/>
</dbReference>
<evidence type="ECO:0000256" key="2">
    <source>
        <dbReference type="ARBA" id="ARBA00022448"/>
    </source>
</evidence>
<dbReference type="OrthoDB" id="9806149at2"/>
<sequence length="241" mass="26077">MTLYAENLNAAYGKTDVLNDVSVQFEREKFYALIGPNGSGKSTLLKVLAGLKTPTGGTIKGLSNVTPHAQQIAYLSQTRIAHPLMTVSDIVALGRAPYRKPFGNLTSHDKNSIEMAIEKTDLTALRDKAYGKLSGGQQARVLLARALAVDAPILLVDEPAAALDPYYQLTILELLEQEALTGKTVIAALHDLALIQQFSDEIVVMKNGYIQAKGQAETTLTNEILASVFHIKKTGGKYRPV</sequence>